<gene>
    <name evidence="1" type="ORF">RchiOBHm_Chr2g0144101</name>
</gene>
<name>A0A2P6RYB7_ROSCH</name>
<dbReference type="Proteomes" id="UP000238479">
    <property type="component" value="Chromosome 2"/>
</dbReference>
<dbReference type="EMBL" id="PDCK01000040">
    <property type="protein sequence ID" value="PRQ51410.1"/>
    <property type="molecule type" value="Genomic_DNA"/>
</dbReference>
<keyword evidence="2" id="KW-1185">Reference proteome</keyword>
<proteinExistence type="predicted"/>
<evidence type="ECO:0000313" key="1">
    <source>
        <dbReference type="EMBL" id="PRQ51410.1"/>
    </source>
</evidence>
<dbReference type="AlphaFoldDB" id="A0A2P6RYB7"/>
<accession>A0A2P6RYB7</accession>
<reference evidence="1 2" key="1">
    <citation type="journal article" date="2018" name="Nat. Genet.">
        <title>The Rosa genome provides new insights in the design of modern roses.</title>
        <authorList>
            <person name="Bendahmane M."/>
        </authorList>
    </citation>
    <scope>NUCLEOTIDE SEQUENCE [LARGE SCALE GENOMIC DNA]</scope>
    <source>
        <strain evidence="2">cv. Old Blush</strain>
    </source>
</reference>
<comment type="caution">
    <text evidence="1">The sequence shown here is derived from an EMBL/GenBank/DDBJ whole genome shotgun (WGS) entry which is preliminary data.</text>
</comment>
<dbReference type="Gramene" id="PRQ51410">
    <property type="protein sequence ID" value="PRQ51410"/>
    <property type="gene ID" value="RchiOBHm_Chr2g0144101"/>
</dbReference>
<evidence type="ECO:0000313" key="2">
    <source>
        <dbReference type="Proteomes" id="UP000238479"/>
    </source>
</evidence>
<protein>
    <submittedName>
        <fullName evidence="1">Uncharacterized protein</fullName>
    </submittedName>
</protein>
<sequence length="74" mass="8510">MLVVDNLLHEATRNLESLIFFPQTLRSKKDIQGRLDKEVLCFAQLTSIGNYKNYTCCVLSLVFLNTLNPKYINS</sequence>
<organism evidence="1 2">
    <name type="scientific">Rosa chinensis</name>
    <name type="common">China rose</name>
    <dbReference type="NCBI Taxonomy" id="74649"/>
    <lineage>
        <taxon>Eukaryota</taxon>
        <taxon>Viridiplantae</taxon>
        <taxon>Streptophyta</taxon>
        <taxon>Embryophyta</taxon>
        <taxon>Tracheophyta</taxon>
        <taxon>Spermatophyta</taxon>
        <taxon>Magnoliopsida</taxon>
        <taxon>eudicotyledons</taxon>
        <taxon>Gunneridae</taxon>
        <taxon>Pentapetalae</taxon>
        <taxon>rosids</taxon>
        <taxon>fabids</taxon>
        <taxon>Rosales</taxon>
        <taxon>Rosaceae</taxon>
        <taxon>Rosoideae</taxon>
        <taxon>Rosoideae incertae sedis</taxon>
        <taxon>Rosa</taxon>
    </lineage>
</organism>